<evidence type="ECO:0000313" key="8">
    <source>
        <dbReference type="RefSeq" id="XP_016990274.1"/>
    </source>
</evidence>
<dbReference type="GeneID" id="108052396"/>
<evidence type="ECO:0000256" key="3">
    <source>
        <dbReference type="ARBA" id="ARBA00022833"/>
    </source>
</evidence>
<dbReference type="RefSeq" id="XP_016990274.1">
    <property type="nucleotide sequence ID" value="XM_017134785.1"/>
</dbReference>
<keyword evidence="3" id="KW-0862">Zinc</keyword>
<keyword evidence="2" id="KW-0863">Zinc-finger</keyword>
<reference evidence="8 9" key="2">
    <citation type="submission" date="2025-04" db="UniProtKB">
        <authorList>
            <consortium name="RefSeq"/>
        </authorList>
    </citation>
    <scope>IDENTIFICATION</scope>
</reference>
<dbReference type="Pfam" id="PF14768">
    <property type="entry name" value="RPA_interact_C"/>
    <property type="match status" value="1"/>
</dbReference>
<dbReference type="PANTHER" id="PTHR31742:SF1">
    <property type="entry name" value="RPA-INTERACTING PROTEIN"/>
    <property type="match status" value="1"/>
</dbReference>
<evidence type="ECO:0000313" key="9">
    <source>
        <dbReference type="RefSeq" id="XP_016990276.1"/>
    </source>
</evidence>
<name>A0A6P4FLG3_DRORH</name>
<evidence type="ECO:0000313" key="6">
    <source>
        <dbReference type="EnsemblMetazoa" id="XP_016990274.1"/>
    </source>
</evidence>
<dbReference type="GO" id="GO:0008270">
    <property type="term" value="F:zinc ion binding"/>
    <property type="evidence" value="ECO:0007669"/>
    <property type="project" value="UniProtKB-KW"/>
</dbReference>
<evidence type="ECO:0000256" key="2">
    <source>
        <dbReference type="ARBA" id="ARBA00022771"/>
    </source>
</evidence>
<dbReference type="EnsemblMetazoa" id="XM_017134787.2">
    <property type="protein sequence ID" value="XP_016990276.1"/>
    <property type="gene ID" value="LOC108052396"/>
</dbReference>
<feature type="compositionally biased region" description="Basic and acidic residues" evidence="4">
    <location>
        <begin position="13"/>
        <end position="24"/>
    </location>
</feature>
<proteinExistence type="predicted"/>
<protein>
    <submittedName>
        <fullName evidence="8 9">RIP-like protein</fullName>
    </submittedName>
</protein>
<feature type="region of interest" description="Disordered" evidence="4">
    <location>
        <begin position="1"/>
        <end position="26"/>
    </location>
</feature>
<gene>
    <name evidence="8 9" type="primary">LOC108052396</name>
    <name evidence="6" type="synonym">108052396</name>
</gene>
<evidence type="ECO:0000256" key="4">
    <source>
        <dbReference type="SAM" id="MobiDB-lite"/>
    </source>
</evidence>
<keyword evidence="7" id="KW-1185">Reference proteome</keyword>
<dbReference type="GO" id="GO:0006606">
    <property type="term" value="P:protein import into nucleus"/>
    <property type="evidence" value="ECO:0007669"/>
    <property type="project" value="TreeGrafter"/>
</dbReference>
<dbReference type="InterPro" id="IPR028159">
    <property type="entry name" value="RPA_interact_C_dom"/>
</dbReference>
<dbReference type="GO" id="GO:0005634">
    <property type="term" value="C:nucleus"/>
    <property type="evidence" value="ECO:0007669"/>
    <property type="project" value="TreeGrafter"/>
</dbReference>
<reference evidence="7" key="1">
    <citation type="journal article" date="2021" name="Elife">
        <title>Highly contiguous assemblies of 101 drosophilid genomes.</title>
        <authorList>
            <person name="Kim B.Y."/>
            <person name="Wang J.R."/>
            <person name="Miller D.E."/>
            <person name="Barmina O."/>
            <person name="Delaney E."/>
            <person name="Thompson A."/>
            <person name="Comeault A.A."/>
            <person name="Peede D."/>
            <person name="D'Agostino E.R."/>
            <person name="Pelaez J."/>
            <person name="Aguilar J.M."/>
            <person name="Haji D."/>
            <person name="Matsunaga T."/>
            <person name="Armstrong E.E."/>
            <person name="Zych M."/>
            <person name="Ogawa Y."/>
            <person name="Stamenkovic-Radak M."/>
            <person name="Jelic M."/>
            <person name="Veselinovic M.S."/>
            <person name="Tanaskovic M."/>
            <person name="Eric P."/>
            <person name="Gao J.J."/>
            <person name="Katoh T.K."/>
            <person name="Toda M.J."/>
            <person name="Watabe H."/>
            <person name="Watada M."/>
            <person name="Davis J.S."/>
            <person name="Moyle L.C."/>
            <person name="Manoli G."/>
            <person name="Bertolini E."/>
            <person name="Kostal V."/>
            <person name="Hawley R.S."/>
            <person name="Takahashi A."/>
            <person name="Jones C.D."/>
            <person name="Price D.K."/>
            <person name="Whiteman N."/>
            <person name="Kopp A."/>
            <person name="Matute D.R."/>
            <person name="Petrov D.A."/>
        </authorList>
    </citation>
    <scope>NUCLEOTIDE SEQUENCE [LARGE SCALE GENOMIC DNA]</scope>
</reference>
<dbReference type="CTD" id="34351"/>
<dbReference type="EnsemblMetazoa" id="XM_017134785.2">
    <property type="protein sequence ID" value="XP_016990274.1"/>
    <property type="gene ID" value="LOC108052396"/>
</dbReference>
<evidence type="ECO:0000259" key="5">
    <source>
        <dbReference type="Pfam" id="PF14768"/>
    </source>
</evidence>
<organism evidence="8">
    <name type="scientific">Drosophila rhopaloa</name>
    <name type="common">Fruit fly</name>
    <dbReference type="NCBI Taxonomy" id="1041015"/>
    <lineage>
        <taxon>Eukaryota</taxon>
        <taxon>Metazoa</taxon>
        <taxon>Ecdysozoa</taxon>
        <taxon>Arthropoda</taxon>
        <taxon>Hexapoda</taxon>
        <taxon>Insecta</taxon>
        <taxon>Pterygota</taxon>
        <taxon>Neoptera</taxon>
        <taxon>Endopterygota</taxon>
        <taxon>Diptera</taxon>
        <taxon>Brachycera</taxon>
        <taxon>Muscomorpha</taxon>
        <taxon>Ephydroidea</taxon>
        <taxon>Drosophilidae</taxon>
        <taxon>Drosophila</taxon>
        <taxon>Sophophora</taxon>
    </lineage>
</organism>
<sequence length="197" mass="23001">MNSTQNPVYHTSVEQKRHAQDVAKRQRMGMQMPKLREILREKYRKRIIETRNKCTDANREIQLSELRDILRLELSEFEADLELEQLILDELLSDVNEWYALGEKNVETLYVEPDQKQKDVLCPVCQIKSLQRLKGAFTCECGIQFEHSANGEQLQELLQQQIASHELQCTQALRFFIEPSSGHLYNMCGSCDYFSSV</sequence>
<keyword evidence="1" id="KW-0479">Metal-binding</keyword>
<dbReference type="RefSeq" id="XP_016990276.1">
    <property type="nucleotide sequence ID" value="XM_017134787.1"/>
</dbReference>
<evidence type="ECO:0000313" key="7">
    <source>
        <dbReference type="Proteomes" id="UP001652680"/>
    </source>
</evidence>
<accession>A0A6P4FLG3</accession>
<reference evidence="6" key="3">
    <citation type="submission" date="2025-05" db="UniProtKB">
        <authorList>
            <consortium name="EnsemblMetazoa"/>
        </authorList>
    </citation>
    <scope>IDENTIFICATION</scope>
</reference>
<feature type="domain" description="RPA-interacting protein C-terminal" evidence="5">
    <location>
        <begin position="121"/>
        <end position="195"/>
    </location>
</feature>
<dbReference type="AlphaFoldDB" id="A0A6P4FLG3"/>
<evidence type="ECO:0000256" key="1">
    <source>
        <dbReference type="ARBA" id="ARBA00022723"/>
    </source>
</evidence>
<dbReference type="PANTHER" id="PTHR31742">
    <property type="entry name" value="RPA-INTERACTING PROTEIN RPAIN"/>
    <property type="match status" value="1"/>
</dbReference>
<dbReference type="OrthoDB" id="435311at2759"/>
<dbReference type="InterPro" id="IPR028156">
    <property type="entry name" value="RIP"/>
</dbReference>
<dbReference type="Proteomes" id="UP001652680">
    <property type="component" value="Unassembled WGS sequence"/>
</dbReference>